<evidence type="ECO:0000313" key="2">
    <source>
        <dbReference type="Proteomes" id="UP000184363"/>
    </source>
</evidence>
<organism evidence="1 2">
    <name type="scientific">Pseudonocardia thermophila</name>
    <dbReference type="NCBI Taxonomy" id="1848"/>
    <lineage>
        <taxon>Bacteria</taxon>
        <taxon>Bacillati</taxon>
        <taxon>Actinomycetota</taxon>
        <taxon>Actinomycetes</taxon>
        <taxon>Pseudonocardiales</taxon>
        <taxon>Pseudonocardiaceae</taxon>
        <taxon>Pseudonocardia</taxon>
    </lineage>
</organism>
<reference evidence="1 2" key="1">
    <citation type="submission" date="2016-11" db="EMBL/GenBank/DDBJ databases">
        <authorList>
            <person name="Jaros S."/>
            <person name="Januszkiewicz K."/>
            <person name="Wedrychowicz H."/>
        </authorList>
    </citation>
    <scope>NUCLEOTIDE SEQUENCE [LARGE SCALE GENOMIC DNA]</scope>
    <source>
        <strain evidence="1 2">DSM 43832</strain>
    </source>
</reference>
<sequence>MRKLSWAPGTPVALHVVRGQVVVATRSAVSGRHAITRQGHLRLPAAVRHACRLRAGARVLVAAHPDTGVLVVFTARVLDGVLRACYLSLISGENGTGANGGQGR</sequence>
<accession>A0A1M7BHB3</accession>
<dbReference type="OrthoDB" id="3694660at2"/>
<dbReference type="AlphaFoldDB" id="A0A1M7BHB3"/>
<dbReference type="Proteomes" id="UP000184363">
    <property type="component" value="Unassembled WGS sequence"/>
</dbReference>
<keyword evidence="2" id="KW-1185">Reference proteome</keyword>
<evidence type="ECO:0000313" key="1">
    <source>
        <dbReference type="EMBL" id="SHL54370.1"/>
    </source>
</evidence>
<evidence type="ECO:0008006" key="3">
    <source>
        <dbReference type="Google" id="ProtNLM"/>
    </source>
</evidence>
<gene>
    <name evidence="1" type="ORF">SAMN05443637_1403</name>
</gene>
<proteinExistence type="predicted"/>
<name>A0A1M7BHB3_PSETH</name>
<protein>
    <recommendedName>
        <fullName evidence="3">SpoVT-AbrB domain-containing protein</fullName>
    </recommendedName>
</protein>
<dbReference type="RefSeq" id="WP_073460603.1">
    <property type="nucleotide sequence ID" value="NZ_FRAP01000040.1"/>
</dbReference>
<dbReference type="EMBL" id="FRAP01000040">
    <property type="protein sequence ID" value="SHL54370.1"/>
    <property type="molecule type" value="Genomic_DNA"/>
</dbReference>